<keyword evidence="4 6" id="KW-0472">Membrane</keyword>
<dbReference type="EMBL" id="KV417530">
    <property type="protein sequence ID" value="KZP23735.1"/>
    <property type="molecule type" value="Genomic_DNA"/>
</dbReference>
<evidence type="ECO:0000313" key="9">
    <source>
        <dbReference type="Proteomes" id="UP000076532"/>
    </source>
</evidence>
<feature type="transmembrane region" description="Helical" evidence="6">
    <location>
        <begin position="155"/>
        <end position="174"/>
    </location>
</feature>
<feature type="transmembrane region" description="Helical" evidence="6">
    <location>
        <begin position="251"/>
        <end position="268"/>
    </location>
</feature>
<comment type="subcellular location">
    <subcellularLocation>
        <location evidence="1">Membrane</location>
        <topology evidence="1">Multi-pass membrane protein</topology>
    </subcellularLocation>
</comment>
<proteinExistence type="predicted"/>
<evidence type="ECO:0000256" key="1">
    <source>
        <dbReference type="ARBA" id="ARBA00004141"/>
    </source>
</evidence>
<feature type="transmembrane region" description="Helical" evidence="6">
    <location>
        <begin position="289"/>
        <end position="309"/>
    </location>
</feature>
<feature type="transmembrane region" description="Helical" evidence="6">
    <location>
        <begin position="220"/>
        <end position="239"/>
    </location>
</feature>
<accession>A0A166M834</accession>
<dbReference type="InterPro" id="IPR036259">
    <property type="entry name" value="MFS_trans_sf"/>
</dbReference>
<evidence type="ECO:0000256" key="4">
    <source>
        <dbReference type="ARBA" id="ARBA00023136"/>
    </source>
</evidence>
<feature type="transmembrane region" description="Helical" evidence="6">
    <location>
        <begin position="93"/>
        <end position="116"/>
    </location>
</feature>
<evidence type="ECO:0000256" key="5">
    <source>
        <dbReference type="SAM" id="MobiDB-lite"/>
    </source>
</evidence>
<feature type="transmembrane region" description="Helical" evidence="6">
    <location>
        <begin position="451"/>
        <end position="470"/>
    </location>
</feature>
<keyword evidence="9" id="KW-1185">Reference proteome</keyword>
<dbReference type="PROSITE" id="PS50850">
    <property type="entry name" value="MFS"/>
    <property type="match status" value="1"/>
</dbReference>
<dbReference type="GO" id="GO:0005886">
    <property type="term" value="C:plasma membrane"/>
    <property type="evidence" value="ECO:0007669"/>
    <property type="project" value="TreeGrafter"/>
</dbReference>
<protein>
    <submittedName>
        <fullName evidence="8">MFS general substrate transporter</fullName>
    </submittedName>
</protein>
<feature type="region of interest" description="Disordered" evidence="5">
    <location>
        <begin position="523"/>
        <end position="542"/>
    </location>
</feature>
<dbReference type="PRINTS" id="PR01036">
    <property type="entry name" value="TCRTETB"/>
</dbReference>
<name>A0A166M834_9AGAM</name>
<evidence type="ECO:0000313" key="8">
    <source>
        <dbReference type="EMBL" id="KZP23735.1"/>
    </source>
</evidence>
<feature type="transmembrane region" description="Helical" evidence="6">
    <location>
        <begin position="30"/>
        <end position="51"/>
    </location>
</feature>
<feature type="transmembrane region" description="Helical" evidence="6">
    <location>
        <begin position="180"/>
        <end position="200"/>
    </location>
</feature>
<feature type="compositionally biased region" description="Acidic residues" evidence="5">
    <location>
        <begin position="533"/>
        <end position="542"/>
    </location>
</feature>
<dbReference type="PANTHER" id="PTHR23501:SF102">
    <property type="entry name" value="DRUG TRANSPORTER, PUTATIVE (AFU_ORTHOLOGUE AFUA_3G08530)-RELATED"/>
    <property type="match status" value="1"/>
</dbReference>
<dbReference type="Gene3D" id="1.20.1250.20">
    <property type="entry name" value="MFS general substrate transporter like domains"/>
    <property type="match status" value="1"/>
</dbReference>
<dbReference type="Proteomes" id="UP000076532">
    <property type="component" value="Unassembled WGS sequence"/>
</dbReference>
<dbReference type="SUPFAM" id="SSF103473">
    <property type="entry name" value="MFS general substrate transporter"/>
    <property type="match status" value="1"/>
</dbReference>
<feature type="transmembrane region" description="Helical" evidence="6">
    <location>
        <begin position="63"/>
        <end position="81"/>
    </location>
</feature>
<feature type="transmembrane region" description="Helical" evidence="6">
    <location>
        <begin position="357"/>
        <end position="373"/>
    </location>
</feature>
<feature type="transmembrane region" description="Helical" evidence="6">
    <location>
        <begin position="490"/>
        <end position="509"/>
    </location>
</feature>
<dbReference type="InterPro" id="IPR020846">
    <property type="entry name" value="MFS_dom"/>
</dbReference>
<feature type="domain" description="Major facilitator superfamily (MFS) profile" evidence="7">
    <location>
        <begin position="1"/>
        <end position="517"/>
    </location>
</feature>
<dbReference type="PANTHER" id="PTHR23501">
    <property type="entry name" value="MAJOR FACILITATOR SUPERFAMILY"/>
    <property type="match status" value="1"/>
</dbReference>
<evidence type="ECO:0000259" key="7">
    <source>
        <dbReference type="PROSITE" id="PS50850"/>
    </source>
</evidence>
<feature type="transmembrane region" description="Helical" evidence="6">
    <location>
        <begin position="380"/>
        <end position="405"/>
    </location>
</feature>
<sequence>MQTELEANLKRSGTTTTLSPVPAAPKDARFWMIFVSLLVATFLAALDLTALPTITSALHSEDFAWIGNAYSITSTAFIPWAGGAAHIFGRRPVLLTGLVSFFAGSAMCGASTAMPLMLAGRAFQGLGSGVILTLVEIILADLVPLAERGAFQGAFGAVWALASATGPVIGGALAATNWHWLFYLNLPLTAIVIGIVGVFLDLRMPEEEGGWRAKVKRMDWLGNLTFIPSITLLILALVWGGQSYAWSDAHVLAPLIIGVVGLVAWFILEKYYVEHPTVPFALLSHPTTLIGFATTWLHAVSALGLFYYWPTYFQAVKGTSPIRAAIDFFSVAFIVSPCSMIAGGTISATQVYKPQNIIAWVLMTLGPGLLSLVDAGSDKVAWVLLPIPFAAGIGLLYAATVFPVLAPLPPALAGQALAFLVFVRNFGNVLGITVGSTALTNTLAKKLPAAYIAQLPGGVAGAYSAIPSIASLPQPLQAEVRTAFAESIRVIWLVLIPFGGIGLICALGMKAMKLETVTDESWGVAHREKQAPSEEDGTVAGV</sequence>
<keyword evidence="2 6" id="KW-0812">Transmembrane</keyword>
<evidence type="ECO:0000256" key="6">
    <source>
        <dbReference type="SAM" id="Phobius"/>
    </source>
</evidence>
<dbReference type="GO" id="GO:0022857">
    <property type="term" value="F:transmembrane transporter activity"/>
    <property type="evidence" value="ECO:0007669"/>
    <property type="project" value="InterPro"/>
</dbReference>
<feature type="transmembrane region" description="Helical" evidence="6">
    <location>
        <begin position="417"/>
        <end position="439"/>
    </location>
</feature>
<organism evidence="8 9">
    <name type="scientific">Athelia psychrophila</name>
    <dbReference type="NCBI Taxonomy" id="1759441"/>
    <lineage>
        <taxon>Eukaryota</taxon>
        <taxon>Fungi</taxon>
        <taxon>Dikarya</taxon>
        <taxon>Basidiomycota</taxon>
        <taxon>Agaricomycotina</taxon>
        <taxon>Agaricomycetes</taxon>
        <taxon>Agaricomycetidae</taxon>
        <taxon>Atheliales</taxon>
        <taxon>Atheliaceae</taxon>
        <taxon>Athelia</taxon>
    </lineage>
</organism>
<dbReference type="OrthoDB" id="3437016at2759"/>
<dbReference type="InterPro" id="IPR011701">
    <property type="entry name" value="MFS"/>
</dbReference>
<gene>
    <name evidence="8" type="ORF">FIBSPDRAFT_930248</name>
</gene>
<keyword evidence="3 6" id="KW-1133">Transmembrane helix</keyword>
<dbReference type="STRING" id="436010.A0A166M834"/>
<evidence type="ECO:0000256" key="2">
    <source>
        <dbReference type="ARBA" id="ARBA00022692"/>
    </source>
</evidence>
<reference evidence="8 9" key="1">
    <citation type="journal article" date="2016" name="Mol. Biol. Evol.">
        <title>Comparative Genomics of Early-Diverging Mushroom-Forming Fungi Provides Insights into the Origins of Lignocellulose Decay Capabilities.</title>
        <authorList>
            <person name="Nagy L.G."/>
            <person name="Riley R."/>
            <person name="Tritt A."/>
            <person name="Adam C."/>
            <person name="Daum C."/>
            <person name="Floudas D."/>
            <person name="Sun H."/>
            <person name="Yadav J.S."/>
            <person name="Pangilinan J."/>
            <person name="Larsson K.H."/>
            <person name="Matsuura K."/>
            <person name="Barry K."/>
            <person name="Labutti K."/>
            <person name="Kuo R."/>
            <person name="Ohm R.A."/>
            <person name="Bhattacharya S.S."/>
            <person name="Shirouzu T."/>
            <person name="Yoshinaga Y."/>
            <person name="Martin F.M."/>
            <person name="Grigoriev I.V."/>
            <person name="Hibbett D.S."/>
        </authorList>
    </citation>
    <scope>NUCLEOTIDE SEQUENCE [LARGE SCALE GENOMIC DNA]</scope>
    <source>
        <strain evidence="8 9">CBS 109695</strain>
    </source>
</reference>
<evidence type="ECO:0000256" key="3">
    <source>
        <dbReference type="ARBA" id="ARBA00022989"/>
    </source>
</evidence>
<dbReference type="AlphaFoldDB" id="A0A166M834"/>
<dbReference type="Pfam" id="PF07690">
    <property type="entry name" value="MFS_1"/>
    <property type="match status" value="1"/>
</dbReference>